<protein>
    <submittedName>
        <fullName evidence="1">Uncharacterized protein</fullName>
    </submittedName>
</protein>
<proteinExistence type="predicted"/>
<reference evidence="1 2" key="1">
    <citation type="journal article" date="2014" name="PLoS Genet.">
        <title>Phylogenetically driven sequencing of extremely halophilic archaea reveals strategies for static and dynamic osmo-response.</title>
        <authorList>
            <person name="Becker E.A."/>
            <person name="Seitzer P.M."/>
            <person name="Tritt A."/>
            <person name="Larsen D."/>
            <person name="Krusor M."/>
            <person name="Yao A.I."/>
            <person name="Wu D."/>
            <person name="Madern D."/>
            <person name="Eisen J.A."/>
            <person name="Darling A.E."/>
            <person name="Facciotti M.T."/>
        </authorList>
    </citation>
    <scope>NUCLEOTIDE SEQUENCE [LARGE SCALE GENOMIC DNA]</scope>
    <source>
        <strain evidence="1 2">JCM 12255</strain>
    </source>
</reference>
<gene>
    <name evidence="1" type="ORF">C493_05565</name>
</gene>
<dbReference type="Proteomes" id="UP000011602">
    <property type="component" value="Unassembled WGS sequence"/>
</dbReference>
<organism evidence="1 2">
    <name type="scientific">Natronolimnohabitans innermongolicus JCM 12255</name>
    <dbReference type="NCBI Taxonomy" id="1227499"/>
    <lineage>
        <taxon>Archaea</taxon>
        <taxon>Methanobacteriati</taxon>
        <taxon>Methanobacteriota</taxon>
        <taxon>Stenosarchaea group</taxon>
        <taxon>Halobacteria</taxon>
        <taxon>Halobacteriales</taxon>
        <taxon>Natrialbaceae</taxon>
        <taxon>Natronolimnohabitans</taxon>
    </lineage>
</organism>
<dbReference type="STRING" id="1227499.C493_05565"/>
<accession>L9XEM4</accession>
<evidence type="ECO:0000313" key="1">
    <source>
        <dbReference type="EMBL" id="ELY59093.1"/>
    </source>
</evidence>
<evidence type="ECO:0000313" key="2">
    <source>
        <dbReference type="Proteomes" id="UP000011602"/>
    </source>
</evidence>
<name>L9XEM4_9EURY</name>
<dbReference type="EMBL" id="AOHZ01000030">
    <property type="protein sequence ID" value="ELY59093.1"/>
    <property type="molecule type" value="Genomic_DNA"/>
</dbReference>
<comment type="caution">
    <text evidence="1">The sequence shown here is derived from an EMBL/GenBank/DDBJ whole genome shotgun (WGS) entry which is preliminary data.</text>
</comment>
<sequence length="92" mass="10767">MSSLEKQFQYGFDRLEFWSALDFVGLLIPLDKATRFELWKMMVASCDRHRTVAGSGIRALAETNRFIVHHETEEDPSSLFVRQRLEEVIEHP</sequence>
<keyword evidence="2" id="KW-1185">Reference proteome</keyword>
<dbReference type="AlphaFoldDB" id="L9XEM4"/>